<proteinExistence type="predicted"/>
<protein>
    <recommendedName>
        <fullName evidence="1">Potassium/proton antiporter subunit KhtT-like N-terminal domain-containing protein</fullName>
    </recommendedName>
</protein>
<gene>
    <name evidence="2" type="ORF">F5972_08875</name>
</gene>
<comment type="caution">
    <text evidence="2">The sequence shown here is derived from an EMBL/GenBank/DDBJ whole genome shotgun (WGS) entry which is preliminary data.</text>
</comment>
<dbReference type="EMBL" id="VYTZ01000003">
    <property type="protein sequence ID" value="KAA9379749.1"/>
    <property type="molecule type" value="Genomic_DNA"/>
</dbReference>
<evidence type="ECO:0000313" key="2">
    <source>
        <dbReference type="EMBL" id="KAA9379749.1"/>
    </source>
</evidence>
<evidence type="ECO:0000259" key="1">
    <source>
        <dbReference type="Pfam" id="PF25991"/>
    </source>
</evidence>
<dbReference type="AlphaFoldDB" id="A0A5J5K8G7"/>
<reference evidence="2 3" key="1">
    <citation type="submission" date="2019-09" db="EMBL/GenBank/DDBJ databases">
        <title>Screening of Novel Bioactive Compounds from Soil-Associated.</title>
        <authorList>
            <person name="Gong X."/>
        </authorList>
    </citation>
    <scope>NUCLEOTIDE SEQUENCE [LARGE SCALE GENOMIC DNA]</scope>
    <source>
        <strain evidence="2 3">Gxj-6</strain>
    </source>
</reference>
<dbReference type="Proteomes" id="UP000327011">
    <property type="component" value="Unassembled WGS sequence"/>
</dbReference>
<keyword evidence="3" id="KW-1185">Reference proteome</keyword>
<evidence type="ECO:0000313" key="3">
    <source>
        <dbReference type="Proteomes" id="UP000327011"/>
    </source>
</evidence>
<dbReference type="Pfam" id="PF25991">
    <property type="entry name" value="KhtT_N"/>
    <property type="match status" value="1"/>
</dbReference>
<sequence>MDVTSATLPGVATVHQCVTRDGRRFGVLVEKSGRRRLLVYDPAEPDTVLQAISLEQCEADQLADILHSRPVLDRLAHLERRFTEFTQTACTKAAR</sequence>
<feature type="domain" description="Potassium/proton antiporter subunit KhtT-like N-terminal" evidence="1">
    <location>
        <begin position="1"/>
        <end position="69"/>
    </location>
</feature>
<accession>A0A5J5K8G7</accession>
<dbReference type="RefSeq" id="WP_150932938.1">
    <property type="nucleotide sequence ID" value="NZ_VYTZ01000003.1"/>
</dbReference>
<name>A0A5J5K8G7_9ACTN</name>
<dbReference type="InterPro" id="IPR058776">
    <property type="entry name" value="KhtT-like_N"/>
</dbReference>
<organism evidence="2 3">
    <name type="scientific">Microbispora cellulosiformans</name>
    <dbReference type="NCBI Taxonomy" id="2614688"/>
    <lineage>
        <taxon>Bacteria</taxon>
        <taxon>Bacillati</taxon>
        <taxon>Actinomycetota</taxon>
        <taxon>Actinomycetes</taxon>
        <taxon>Streptosporangiales</taxon>
        <taxon>Streptosporangiaceae</taxon>
        <taxon>Microbispora</taxon>
    </lineage>
</organism>